<dbReference type="GO" id="GO:0016020">
    <property type="term" value="C:membrane"/>
    <property type="evidence" value="ECO:0007669"/>
    <property type="project" value="UniProtKB-SubCell"/>
</dbReference>
<evidence type="ECO:0000256" key="3">
    <source>
        <dbReference type="ARBA" id="ARBA00022989"/>
    </source>
</evidence>
<dbReference type="PANTHER" id="PTHR10250:SF26">
    <property type="entry name" value="GLUTATHIONE S-TRANSFERASE 3, MITOCHONDRIAL"/>
    <property type="match status" value="1"/>
</dbReference>
<evidence type="ECO:0000313" key="7">
    <source>
        <dbReference type="EMBL" id="KAJ8488139.1"/>
    </source>
</evidence>
<organism evidence="7 8">
    <name type="scientific">Trametes cubensis</name>
    <dbReference type="NCBI Taxonomy" id="1111947"/>
    <lineage>
        <taxon>Eukaryota</taxon>
        <taxon>Fungi</taxon>
        <taxon>Dikarya</taxon>
        <taxon>Basidiomycota</taxon>
        <taxon>Agaricomycotina</taxon>
        <taxon>Agaricomycetes</taxon>
        <taxon>Polyporales</taxon>
        <taxon>Polyporaceae</taxon>
        <taxon>Trametes</taxon>
    </lineage>
</organism>
<dbReference type="PANTHER" id="PTHR10250">
    <property type="entry name" value="MICROSOMAL GLUTATHIONE S-TRANSFERASE"/>
    <property type="match status" value="1"/>
</dbReference>
<dbReference type="Proteomes" id="UP001215151">
    <property type="component" value="Unassembled WGS sequence"/>
</dbReference>
<dbReference type="AlphaFoldDB" id="A0AAD7TXA2"/>
<feature type="compositionally biased region" description="Basic and acidic residues" evidence="5">
    <location>
        <begin position="514"/>
        <end position="523"/>
    </location>
</feature>
<evidence type="ECO:0000256" key="2">
    <source>
        <dbReference type="ARBA" id="ARBA00022692"/>
    </source>
</evidence>
<feature type="region of interest" description="Disordered" evidence="5">
    <location>
        <begin position="501"/>
        <end position="535"/>
    </location>
</feature>
<feature type="region of interest" description="Disordered" evidence="5">
    <location>
        <begin position="308"/>
        <end position="374"/>
    </location>
</feature>
<dbReference type="GO" id="GO:0005783">
    <property type="term" value="C:endoplasmic reticulum"/>
    <property type="evidence" value="ECO:0007669"/>
    <property type="project" value="TreeGrafter"/>
</dbReference>
<dbReference type="GO" id="GO:0004364">
    <property type="term" value="F:glutathione transferase activity"/>
    <property type="evidence" value="ECO:0007669"/>
    <property type="project" value="TreeGrafter"/>
</dbReference>
<dbReference type="InterPro" id="IPR023352">
    <property type="entry name" value="MAPEG-like_dom_sf"/>
</dbReference>
<gene>
    <name evidence="7" type="ORF">ONZ51_g3735</name>
</gene>
<protein>
    <submittedName>
        <fullName evidence="7">Uncharacterized protein</fullName>
    </submittedName>
</protein>
<comment type="subcellular location">
    <subcellularLocation>
        <location evidence="1">Membrane</location>
        <topology evidence="1">Multi-pass membrane protein</topology>
    </subcellularLocation>
</comment>
<evidence type="ECO:0000256" key="1">
    <source>
        <dbReference type="ARBA" id="ARBA00004141"/>
    </source>
</evidence>
<feature type="compositionally biased region" description="Acidic residues" evidence="5">
    <location>
        <begin position="327"/>
        <end position="347"/>
    </location>
</feature>
<keyword evidence="2 6" id="KW-0812">Transmembrane</keyword>
<dbReference type="EMBL" id="JAPEVG010000067">
    <property type="protein sequence ID" value="KAJ8488139.1"/>
    <property type="molecule type" value="Genomic_DNA"/>
</dbReference>
<feature type="compositionally biased region" description="Low complexity" evidence="5">
    <location>
        <begin position="247"/>
        <end position="257"/>
    </location>
</feature>
<accession>A0AAD7TXA2</accession>
<feature type="compositionally biased region" description="Polar residues" evidence="5">
    <location>
        <begin position="188"/>
        <end position="202"/>
    </location>
</feature>
<dbReference type="InterPro" id="IPR001129">
    <property type="entry name" value="Membr-assoc_MAPEG"/>
</dbReference>
<sequence>MASNLAGIVLPKEYAYPAAAVVSTFYLMVWQTFRVGRARKQAGVEYPQVYAEKADAAARKEAHVFNCTQRAHQNTLEVAPIIIGSTLIAGLAHPVAAAALCGTWAVSRILYTIGYSTGDPKKRNLGGAAIFGTLSMLDFALPSSPSASLPPSSSDDLSPFMLRLRRPSLLGPRAGTSQSAEGRLHSPLITSFTRRHSSNGTGDDSESDRDKMSTDSDSGNATPLLPGPSLDSESDTSMKTSRPRTPPRLTSASSSSSGTDDQVPMRLHQRKLSKPVKLPHIQRLVAESQLQENEVQSEAQFQRMLASFSMHPRTPRPASDRGRYPEDAAEEEPQRESTPSDEEELDESIPFAYTDSAAATKPVTPAQSINGDDPSMLESPIGFAMDVDMPSSAVGSPSVASWRYTPPPTSTSAVRNKRKLDDRYDPYPTAAKRRAVSPSVSHLRMGNGAPRLTMPIPIPIPNGVHSGASSPIVQGSSSYFSARQSFGTASAMSSPTLRAQIGLSSPVLRPMTRARRDGEREVDGAEEGVNGLSIG</sequence>
<evidence type="ECO:0000256" key="4">
    <source>
        <dbReference type="ARBA" id="ARBA00023136"/>
    </source>
</evidence>
<dbReference type="InterPro" id="IPR050997">
    <property type="entry name" value="MAPEG"/>
</dbReference>
<keyword evidence="4 6" id="KW-0472">Membrane</keyword>
<comment type="caution">
    <text evidence="7">The sequence shown here is derived from an EMBL/GenBank/DDBJ whole genome shotgun (WGS) entry which is preliminary data.</text>
</comment>
<feature type="region of interest" description="Disordered" evidence="5">
    <location>
        <begin position="170"/>
        <end position="275"/>
    </location>
</feature>
<evidence type="ECO:0000256" key="6">
    <source>
        <dbReference type="SAM" id="Phobius"/>
    </source>
</evidence>
<reference evidence="7" key="1">
    <citation type="submission" date="2022-11" db="EMBL/GenBank/DDBJ databases">
        <title>Genome Sequence of Cubamyces cubensis.</title>
        <authorList>
            <person name="Buettner E."/>
        </authorList>
    </citation>
    <scope>NUCLEOTIDE SEQUENCE</scope>
    <source>
        <strain evidence="7">MPL-01</strain>
    </source>
</reference>
<evidence type="ECO:0000313" key="8">
    <source>
        <dbReference type="Proteomes" id="UP001215151"/>
    </source>
</evidence>
<keyword evidence="3 6" id="KW-1133">Transmembrane helix</keyword>
<dbReference type="Gene3D" id="1.20.120.550">
    <property type="entry name" value="Membrane associated eicosanoid/glutathione metabolism-like domain"/>
    <property type="match status" value="1"/>
</dbReference>
<dbReference type="GO" id="GO:0004602">
    <property type="term" value="F:glutathione peroxidase activity"/>
    <property type="evidence" value="ECO:0007669"/>
    <property type="project" value="TreeGrafter"/>
</dbReference>
<name>A0AAD7TXA2_9APHY</name>
<proteinExistence type="predicted"/>
<keyword evidence="8" id="KW-1185">Reference proteome</keyword>
<feature type="transmembrane region" description="Helical" evidence="6">
    <location>
        <begin position="14"/>
        <end position="33"/>
    </location>
</feature>
<evidence type="ECO:0000256" key="5">
    <source>
        <dbReference type="SAM" id="MobiDB-lite"/>
    </source>
</evidence>
<dbReference type="SUPFAM" id="SSF161084">
    <property type="entry name" value="MAPEG domain-like"/>
    <property type="match status" value="1"/>
</dbReference>
<dbReference type="Pfam" id="PF01124">
    <property type="entry name" value="MAPEG"/>
    <property type="match status" value="1"/>
</dbReference>
<dbReference type="GO" id="GO:0005635">
    <property type="term" value="C:nuclear envelope"/>
    <property type="evidence" value="ECO:0007669"/>
    <property type="project" value="TreeGrafter"/>
</dbReference>